<evidence type="ECO:0000256" key="1">
    <source>
        <dbReference type="ARBA" id="ARBA00000707"/>
    </source>
</evidence>
<comment type="caution">
    <text evidence="8">The sequence shown here is derived from an EMBL/GenBank/DDBJ whole genome shotgun (WGS) entry which is preliminary data.</text>
</comment>
<dbReference type="GO" id="GO:0006508">
    <property type="term" value="P:proteolysis"/>
    <property type="evidence" value="ECO:0007669"/>
    <property type="project" value="UniProtKB-KW"/>
</dbReference>
<organism evidence="8 9">
    <name type="scientific">Taphrina deformans (strain PYCC 5710 / ATCC 11124 / CBS 356.35 / IMI 108563 / JCM 9778 / NBRC 8474)</name>
    <name type="common">Peach leaf curl fungus</name>
    <name type="synonym">Lalaria deformans</name>
    <dbReference type="NCBI Taxonomy" id="1097556"/>
    <lineage>
        <taxon>Eukaryota</taxon>
        <taxon>Fungi</taxon>
        <taxon>Dikarya</taxon>
        <taxon>Ascomycota</taxon>
        <taxon>Taphrinomycotina</taxon>
        <taxon>Taphrinomycetes</taxon>
        <taxon>Taphrinales</taxon>
        <taxon>Taphrinaceae</taxon>
        <taxon>Taphrina</taxon>
    </lineage>
</organism>
<dbReference type="GO" id="GO:0071108">
    <property type="term" value="P:protein K48-linked deubiquitination"/>
    <property type="evidence" value="ECO:0007669"/>
    <property type="project" value="TreeGrafter"/>
</dbReference>
<dbReference type="GO" id="GO:0043130">
    <property type="term" value="F:ubiquitin binding"/>
    <property type="evidence" value="ECO:0007669"/>
    <property type="project" value="TreeGrafter"/>
</dbReference>
<feature type="domain" description="OTU" evidence="7">
    <location>
        <begin position="75"/>
        <end position="265"/>
    </location>
</feature>
<dbReference type="GO" id="GO:0005634">
    <property type="term" value="C:nucleus"/>
    <property type="evidence" value="ECO:0007669"/>
    <property type="project" value="TreeGrafter"/>
</dbReference>
<dbReference type="InterPro" id="IPR038765">
    <property type="entry name" value="Papain-like_cys_pep_sf"/>
</dbReference>
<comment type="catalytic activity">
    <reaction evidence="1">
        <text>Thiol-dependent hydrolysis of ester, thioester, amide, peptide and isopeptide bonds formed by the C-terminal Gly of ubiquitin (a 76-residue protein attached to proteins as an intracellular targeting signal).</text>
        <dbReference type="EC" id="3.4.19.12"/>
    </reaction>
</comment>
<dbReference type="eggNOG" id="KOG3991">
    <property type="taxonomic scope" value="Eukaryota"/>
</dbReference>
<evidence type="ECO:0000259" key="7">
    <source>
        <dbReference type="PROSITE" id="PS50802"/>
    </source>
</evidence>
<evidence type="ECO:0000256" key="2">
    <source>
        <dbReference type="ARBA" id="ARBA00012759"/>
    </source>
</evidence>
<protein>
    <recommendedName>
        <fullName evidence="2">ubiquitinyl hydrolase 1</fullName>
        <ecNumber evidence="2">3.4.19.12</ecNumber>
    </recommendedName>
</protein>
<keyword evidence="3" id="KW-0645">Protease</keyword>
<dbReference type="Pfam" id="PF10275">
    <property type="entry name" value="Peptidase_C65"/>
    <property type="match status" value="1"/>
</dbReference>
<gene>
    <name evidence="8" type="ORF">TAPDE_003185</name>
</gene>
<keyword evidence="6" id="KW-0788">Thiol protease</keyword>
<evidence type="ECO:0000256" key="3">
    <source>
        <dbReference type="ARBA" id="ARBA00022670"/>
    </source>
</evidence>
<name>R4XBU1_TAPDE</name>
<dbReference type="PROSITE" id="PS50802">
    <property type="entry name" value="OTU"/>
    <property type="match status" value="1"/>
</dbReference>
<dbReference type="InterPro" id="IPR042467">
    <property type="entry name" value="Peptidase_C65_otubain_sub2"/>
</dbReference>
<proteinExistence type="predicted"/>
<dbReference type="InterPro" id="IPR019400">
    <property type="entry name" value="Peptidase_C65_otubain"/>
</dbReference>
<dbReference type="InterPro" id="IPR003323">
    <property type="entry name" value="OTU_dom"/>
</dbReference>
<dbReference type="PANTHER" id="PTHR12931">
    <property type="entry name" value="UBIQUITIN THIOLESTERASE PROTEIN OTUB"/>
    <property type="match status" value="1"/>
</dbReference>
<evidence type="ECO:0000313" key="9">
    <source>
        <dbReference type="Proteomes" id="UP000013776"/>
    </source>
</evidence>
<dbReference type="SUPFAM" id="SSF54001">
    <property type="entry name" value="Cysteine proteinases"/>
    <property type="match status" value="1"/>
</dbReference>
<dbReference type="VEuPathDB" id="FungiDB:TAPDE_003185"/>
<evidence type="ECO:0000256" key="6">
    <source>
        <dbReference type="ARBA" id="ARBA00022807"/>
    </source>
</evidence>
<sequence>MSADSSTGRPSDEEILAFSQSIQDEATRDVPLVSDPEPVSTIGHAYGDGSLRVREKIRHLATTAAATATTGDGFGWWCRTRGDGNCFYRAFATGLLADRSIGRDTLTAVLAGSSAVLDAGGFSPLVYEDFLDGFTRLVRRARTVESVLAAMNEPEESNSAVVLLRFLTSAYVKAHPEGYAGYLLDGEVLTDWCERWIEAMGSEADNLQINALVNALGVTVQVAHLDGTDTADGQANVVTVVPDAGGTSIGTVRVLYRPGHYDLLL</sequence>
<reference evidence="8 9" key="1">
    <citation type="journal article" date="2013" name="MBio">
        <title>Genome sequencing of the plant pathogen Taphrina deformans, the causal agent of peach leaf curl.</title>
        <authorList>
            <person name="Cisse O.H."/>
            <person name="Almeida J.M.G.C.F."/>
            <person name="Fonseca A."/>
            <person name="Kumar A.A."/>
            <person name="Salojaervi J."/>
            <person name="Overmyer K."/>
            <person name="Hauser P.M."/>
            <person name="Pagni M."/>
        </authorList>
    </citation>
    <scope>NUCLEOTIDE SEQUENCE [LARGE SCALE GENOMIC DNA]</scope>
    <source>
        <strain evidence="9">PYCC 5710 / ATCC 11124 / CBS 356.35 / IMI 108563 / JCM 9778 / NBRC 8474</strain>
    </source>
</reference>
<evidence type="ECO:0000256" key="4">
    <source>
        <dbReference type="ARBA" id="ARBA00022786"/>
    </source>
</evidence>
<keyword evidence="4" id="KW-0833">Ubl conjugation pathway</keyword>
<evidence type="ECO:0000256" key="5">
    <source>
        <dbReference type="ARBA" id="ARBA00022801"/>
    </source>
</evidence>
<keyword evidence="9" id="KW-1185">Reference proteome</keyword>
<dbReference type="OrthoDB" id="18915at2759"/>
<dbReference type="EC" id="3.4.19.12" evidence="2"/>
<dbReference type="Gene3D" id="3.30.200.60">
    <property type="entry name" value="Peptidase C65 Otubain, subdomain 1"/>
    <property type="match status" value="1"/>
</dbReference>
<dbReference type="Gene3D" id="1.20.1300.20">
    <property type="entry name" value="Peptidase C65 Otubain, subdomain 2"/>
    <property type="match status" value="1"/>
</dbReference>
<dbReference type="CDD" id="cd22749">
    <property type="entry name" value="Otubain_C65"/>
    <property type="match status" value="1"/>
</dbReference>
<dbReference type="STRING" id="1097556.R4XBU1"/>
<accession>R4XBU1</accession>
<dbReference type="EMBL" id="CAHR02000118">
    <property type="protein sequence ID" value="CCG83040.1"/>
    <property type="molecule type" value="Genomic_DNA"/>
</dbReference>
<keyword evidence="5" id="KW-0378">Hydrolase</keyword>
<dbReference type="AlphaFoldDB" id="R4XBU1"/>
<dbReference type="GO" id="GO:0004843">
    <property type="term" value="F:cysteine-type deubiquitinase activity"/>
    <property type="evidence" value="ECO:0007669"/>
    <property type="project" value="UniProtKB-EC"/>
</dbReference>
<dbReference type="InterPro" id="IPR042468">
    <property type="entry name" value="Peptidase_C65_otubain_sub1"/>
</dbReference>
<dbReference type="PANTHER" id="PTHR12931:SF15">
    <property type="entry name" value="UBIQUITIN THIOESTERASE OTUBAIN-LIKE"/>
    <property type="match status" value="1"/>
</dbReference>
<evidence type="ECO:0000313" key="8">
    <source>
        <dbReference type="EMBL" id="CCG83040.1"/>
    </source>
</evidence>
<dbReference type="Proteomes" id="UP000013776">
    <property type="component" value="Unassembled WGS sequence"/>
</dbReference>